<feature type="compositionally biased region" description="Low complexity" evidence="12">
    <location>
        <begin position="132"/>
        <end position="143"/>
    </location>
</feature>
<evidence type="ECO:0000256" key="12">
    <source>
        <dbReference type="SAM" id="MobiDB-lite"/>
    </source>
</evidence>
<dbReference type="GO" id="GO:0005634">
    <property type="term" value="C:nucleus"/>
    <property type="evidence" value="ECO:0007669"/>
    <property type="project" value="UniProtKB-SubCell"/>
</dbReference>
<evidence type="ECO:0000313" key="15">
    <source>
        <dbReference type="Proteomes" id="UP000094527"/>
    </source>
</evidence>
<evidence type="ECO:0000256" key="5">
    <source>
        <dbReference type="ARBA" id="ARBA00022771"/>
    </source>
</evidence>
<evidence type="ECO:0000256" key="10">
    <source>
        <dbReference type="ARBA" id="ARBA00023242"/>
    </source>
</evidence>
<dbReference type="GO" id="GO:0006357">
    <property type="term" value="P:regulation of transcription by RNA polymerase II"/>
    <property type="evidence" value="ECO:0007669"/>
    <property type="project" value="TreeGrafter"/>
</dbReference>
<dbReference type="Gene3D" id="3.30.160.60">
    <property type="entry name" value="Classic Zinc Finger"/>
    <property type="match status" value="3"/>
</dbReference>
<keyword evidence="10" id="KW-0539">Nucleus</keyword>
<evidence type="ECO:0000256" key="2">
    <source>
        <dbReference type="ARBA" id="ARBA00022499"/>
    </source>
</evidence>
<keyword evidence="6" id="KW-0862">Zinc</keyword>
<dbReference type="InterPro" id="IPR036236">
    <property type="entry name" value="Znf_C2H2_sf"/>
</dbReference>
<evidence type="ECO:0000256" key="1">
    <source>
        <dbReference type="ARBA" id="ARBA00004123"/>
    </source>
</evidence>
<accession>A0A1D2MNE7</accession>
<keyword evidence="3" id="KW-0479">Metal-binding</keyword>
<comment type="subcellular location">
    <subcellularLocation>
        <location evidence="1">Nucleus</location>
    </subcellularLocation>
</comment>
<keyword evidence="15" id="KW-1185">Reference proteome</keyword>
<comment type="caution">
    <text evidence="14">The sequence shown here is derived from an EMBL/GenBank/DDBJ whole genome shotgun (WGS) entry which is preliminary data.</text>
</comment>
<feature type="region of interest" description="Disordered" evidence="12">
    <location>
        <begin position="82"/>
        <end position="362"/>
    </location>
</feature>
<dbReference type="STRING" id="48709.A0A1D2MNE7"/>
<evidence type="ECO:0000256" key="6">
    <source>
        <dbReference type="ARBA" id="ARBA00022833"/>
    </source>
</evidence>
<keyword evidence="5 11" id="KW-0863">Zinc-finger</keyword>
<keyword evidence="7" id="KW-0832">Ubl conjugation</keyword>
<dbReference type="PROSITE" id="PS00028">
    <property type="entry name" value="ZINC_FINGER_C2H2_1"/>
    <property type="match status" value="4"/>
</dbReference>
<keyword evidence="2" id="KW-1017">Isopeptide bond</keyword>
<organism evidence="14 15">
    <name type="scientific">Orchesella cincta</name>
    <name type="common">Springtail</name>
    <name type="synonym">Podura cincta</name>
    <dbReference type="NCBI Taxonomy" id="48709"/>
    <lineage>
        <taxon>Eukaryota</taxon>
        <taxon>Metazoa</taxon>
        <taxon>Ecdysozoa</taxon>
        <taxon>Arthropoda</taxon>
        <taxon>Hexapoda</taxon>
        <taxon>Collembola</taxon>
        <taxon>Entomobryomorpha</taxon>
        <taxon>Entomobryoidea</taxon>
        <taxon>Orchesellidae</taxon>
        <taxon>Orchesellinae</taxon>
        <taxon>Orchesella</taxon>
    </lineage>
</organism>
<feature type="domain" description="C2H2-type" evidence="13">
    <location>
        <begin position="623"/>
        <end position="643"/>
    </location>
</feature>
<feature type="compositionally biased region" description="Acidic residues" evidence="12">
    <location>
        <begin position="304"/>
        <end position="330"/>
    </location>
</feature>
<feature type="compositionally biased region" description="Basic and acidic residues" evidence="12">
    <location>
        <begin position="144"/>
        <end position="163"/>
    </location>
</feature>
<feature type="domain" description="C2H2-type" evidence="13">
    <location>
        <begin position="593"/>
        <end position="615"/>
    </location>
</feature>
<feature type="compositionally biased region" description="Polar residues" evidence="12">
    <location>
        <begin position="239"/>
        <end position="254"/>
    </location>
</feature>
<dbReference type="SUPFAM" id="SSF57667">
    <property type="entry name" value="beta-beta-alpha zinc fingers"/>
    <property type="match status" value="3"/>
</dbReference>
<dbReference type="PANTHER" id="PTHR45993">
    <property type="entry name" value="B-CELL LYMPHOMA/LEUKEMIA 11"/>
    <property type="match status" value="1"/>
</dbReference>
<feature type="region of interest" description="Disordered" evidence="12">
    <location>
        <begin position="410"/>
        <end position="440"/>
    </location>
</feature>
<evidence type="ECO:0000256" key="7">
    <source>
        <dbReference type="ARBA" id="ARBA00022843"/>
    </source>
</evidence>
<keyword evidence="8" id="KW-0805">Transcription regulation</keyword>
<evidence type="ECO:0000256" key="11">
    <source>
        <dbReference type="PROSITE-ProRule" id="PRU00042"/>
    </source>
</evidence>
<dbReference type="InterPro" id="IPR051497">
    <property type="entry name" value="Dev/Hematopoietic_TF"/>
</dbReference>
<dbReference type="OMA" id="HQIMANN"/>
<dbReference type="SMART" id="SM00355">
    <property type="entry name" value="ZnF_C2H2"/>
    <property type="match status" value="5"/>
</dbReference>
<dbReference type="GO" id="GO:0003700">
    <property type="term" value="F:DNA-binding transcription factor activity"/>
    <property type="evidence" value="ECO:0007669"/>
    <property type="project" value="TreeGrafter"/>
</dbReference>
<dbReference type="Pfam" id="PF00096">
    <property type="entry name" value="zf-C2H2"/>
    <property type="match status" value="4"/>
</dbReference>
<evidence type="ECO:0000256" key="3">
    <source>
        <dbReference type="ARBA" id="ARBA00022723"/>
    </source>
</evidence>
<dbReference type="PROSITE" id="PS50157">
    <property type="entry name" value="ZINC_FINGER_C2H2_2"/>
    <property type="match status" value="5"/>
</dbReference>
<dbReference type="AlphaFoldDB" id="A0A1D2MNE7"/>
<sequence>MVRKGKRCHVCGKKFRFDSTLAAHLRTHDKDPPHSCPHCRQAFTSHLRLRRHLISQHGPLPDMDENLLASMGFGGIGAITSSSGMMPGGKQVHDESTPSFSLESCTSPAASTPTPPTSGIGSSTGSAGGGATTCSGPNSSSSSTHHDLLLFDNVSKSDSEGHHNNSGSSAAMTDMDTSGNSNNKLDDCDSDAMMHRANKSGNTDETEEEQEESLNLSANQSGGEALEHNNNENNSRSSPDSGKISNSSVTNKRSVPNDEIDNRSNSPRNNLKSSRSSSATPVPEKRAHAKASDDKDADDAKSDDGEDSSLEDENYDEFMDSDEGEVESSEPEVKRRRGNNNNNNASNSEPEDLTRPKDGGAAAAGKQLLTHSNSLVGELIDRFGLNNIAQYSEAYRQALKESQLYSKLMKGSGSDRSGGITPASLNNGSSPGSPPIGIPAPFDMLNPAAAAAAAAAAANGGHPPPMFPFETNLEKRLKMDSYEGLHAAGLWLQRDPLNFLNPGAGMESGRVDASPIHNSHHNGTGERCEKTPRYKIGDRRSGGGSDRHAEGGPIAPFKKEGKRNDTCEYCGKVFKNCSNLTVHRRSHTGEKPYKCELCSYACAQSSKLTRHMKTHGRLGKDVYRCRFCDMPFSVPSTLEKHMRKCVVNQNNLAAAAVAASVKLELGSTQSFMDHSEESNSKEAT</sequence>
<feature type="domain" description="C2H2-type" evidence="13">
    <location>
        <begin position="34"/>
        <end position="61"/>
    </location>
</feature>
<feature type="compositionally biased region" description="Basic and acidic residues" evidence="12">
    <location>
        <begin position="283"/>
        <end position="303"/>
    </location>
</feature>
<feature type="compositionally biased region" description="Polar residues" evidence="12">
    <location>
        <begin position="263"/>
        <end position="280"/>
    </location>
</feature>
<evidence type="ECO:0000259" key="13">
    <source>
        <dbReference type="PROSITE" id="PS50157"/>
    </source>
</evidence>
<evidence type="ECO:0000256" key="9">
    <source>
        <dbReference type="ARBA" id="ARBA00023163"/>
    </source>
</evidence>
<feature type="compositionally biased region" description="Low complexity" evidence="12">
    <location>
        <begin position="106"/>
        <end position="125"/>
    </location>
</feature>
<dbReference type="OrthoDB" id="10046198at2759"/>
<dbReference type="GO" id="GO:0008270">
    <property type="term" value="F:zinc ion binding"/>
    <property type="evidence" value="ECO:0007669"/>
    <property type="project" value="UniProtKB-KW"/>
</dbReference>
<feature type="compositionally biased region" description="Basic and acidic residues" evidence="12">
    <location>
        <begin position="523"/>
        <end position="550"/>
    </location>
</feature>
<keyword evidence="4" id="KW-0677">Repeat</keyword>
<feature type="compositionally biased region" description="Polar residues" evidence="12">
    <location>
        <begin position="164"/>
        <end position="183"/>
    </location>
</feature>
<gene>
    <name evidence="14" type="ORF">Ocin01_12307</name>
</gene>
<dbReference type="PANTHER" id="PTHR45993:SF6">
    <property type="entry name" value="C2H2-TYPE DOMAIN-CONTAINING PROTEIN"/>
    <property type="match status" value="1"/>
</dbReference>
<keyword evidence="9" id="KW-0804">Transcription</keyword>
<evidence type="ECO:0000256" key="8">
    <source>
        <dbReference type="ARBA" id="ARBA00023015"/>
    </source>
</evidence>
<dbReference type="EMBL" id="LJIJ01000815">
    <property type="protein sequence ID" value="ODM94374.1"/>
    <property type="molecule type" value="Genomic_DNA"/>
</dbReference>
<dbReference type="GO" id="GO:0000978">
    <property type="term" value="F:RNA polymerase II cis-regulatory region sequence-specific DNA binding"/>
    <property type="evidence" value="ECO:0007669"/>
    <property type="project" value="TreeGrafter"/>
</dbReference>
<feature type="compositionally biased region" description="Polar residues" evidence="12">
    <location>
        <begin position="213"/>
        <end position="222"/>
    </location>
</feature>
<proteinExistence type="predicted"/>
<dbReference type="FunFam" id="3.30.160.60:FF:001175">
    <property type="entry name" value="Zinc finger, C2H2 type"/>
    <property type="match status" value="1"/>
</dbReference>
<evidence type="ECO:0000313" key="14">
    <source>
        <dbReference type="EMBL" id="ODM94374.1"/>
    </source>
</evidence>
<reference evidence="14 15" key="1">
    <citation type="journal article" date="2016" name="Genome Biol. Evol.">
        <title>Gene Family Evolution Reflects Adaptation to Soil Environmental Stressors in the Genome of the Collembolan Orchesella cincta.</title>
        <authorList>
            <person name="Faddeeva-Vakhrusheva A."/>
            <person name="Derks M.F."/>
            <person name="Anvar S.Y."/>
            <person name="Agamennone V."/>
            <person name="Suring W."/>
            <person name="Smit S."/>
            <person name="van Straalen N.M."/>
            <person name="Roelofs D."/>
        </authorList>
    </citation>
    <scope>NUCLEOTIDE SEQUENCE [LARGE SCALE GENOMIC DNA]</scope>
    <source>
        <tissue evidence="14">Mixed pool</tissue>
    </source>
</reference>
<name>A0A1D2MNE7_ORCCI</name>
<feature type="domain" description="C2H2-type" evidence="13">
    <location>
        <begin position="6"/>
        <end position="33"/>
    </location>
</feature>
<dbReference type="Proteomes" id="UP000094527">
    <property type="component" value="Unassembled WGS sequence"/>
</dbReference>
<dbReference type="FunFam" id="3.30.160.60:FF:000046">
    <property type="entry name" value="Putative B-cell lymphoma/leukemia 11A"/>
    <property type="match status" value="1"/>
</dbReference>
<feature type="compositionally biased region" description="Low complexity" evidence="12">
    <location>
        <begin position="339"/>
        <end position="348"/>
    </location>
</feature>
<protein>
    <submittedName>
        <fullName evidence="14">B-cell lymphoma/leukemia 11B</fullName>
    </submittedName>
</protein>
<feature type="compositionally biased region" description="Low complexity" evidence="12">
    <location>
        <begin position="422"/>
        <end position="431"/>
    </location>
</feature>
<feature type="domain" description="C2H2-type" evidence="13">
    <location>
        <begin position="565"/>
        <end position="592"/>
    </location>
</feature>
<feature type="region of interest" description="Disordered" evidence="12">
    <location>
        <begin position="513"/>
        <end position="557"/>
    </location>
</feature>
<dbReference type="InterPro" id="IPR013087">
    <property type="entry name" value="Znf_C2H2_type"/>
</dbReference>
<evidence type="ECO:0000256" key="4">
    <source>
        <dbReference type="ARBA" id="ARBA00022737"/>
    </source>
</evidence>